<dbReference type="Gene3D" id="1.10.630.10">
    <property type="entry name" value="Cytochrome P450"/>
    <property type="match status" value="2"/>
</dbReference>
<evidence type="ECO:0000313" key="8">
    <source>
        <dbReference type="Proteomes" id="UP000240883"/>
    </source>
</evidence>
<dbReference type="GO" id="GO:0020037">
    <property type="term" value="F:heme binding"/>
    <property type="evidence" value="ECO:0007669"/>
    <property type="project" value="InterPro"/>
</dbReference>
<dbReference type="InterPro" id="IPR001128">
    <property type="entry name" value="Cyt_P450"/>
</dbReference>
<dbReference type="Pfam" id="PF00067">
    <property type="entry name" value="p450"/>
    <property type="match status" value="2"/>
</dbReference>
<evidence type="ECO:0000313" key="7">
    <source>
        <dbReference type="EMBL" id="PSN61937.1"/>
    </source>
</evidence>
<accession>A0A2T2N933</accession>
<dbReference type="CDD" id="cd11058">
    <property type="entry name" value="CYP60B-like"/>
    <property type="match status" value="1"/>
</dbReference>
<proteinExistence type="inferred from homology"/>
<dbReference type="InterPro" id="IPR002401">
    <property type="entry name" value="Cyt_P450_E_grp-I"/>
</dbReference>
<reference evidence="7 8" key="1">
    <citation type="journal article" date="2018" name="Front. Microbiol.">
        <title>Genome-Wide Analysis of Corynespora cassiicola Leaf Fall Disease Putative Effectors.</title>
        <authorList>
            <person name="Lopez D."/>
            <person name="Ribeiro S."/>
            <person name="Label P."/>
            <person name="Fumanal B."/>
            <person name="Venisse J.S."/>
            <person name="Kohler A."/>
            <person name="de Oliveira R.R."/>
            <person name="Labutti K."/>
            <person name="Lipzen A."/>
            <person name="Lail K."/>
            <person name="Bauer D."/>
            <person name="Ohm R.A."/>
            <person name="Barry K.W."/>
            <person name="Spatafora J."/>
            <person name="Grigoriev I.V."/>
            <person name="Martin F.M."/>
            <person name="Pujade-Renaud V."/>
        </authorList>
    </citation>
    <scope>NUCLEOTIDE SEQUENCE [LARGE SCALE GENOMIC DNA]</scope>
    <source>
        <strain evidence="7 8">Philippines</strain>
    </source>
</reference>
<dbReference type="OrthoDB" id="1470350at2759"/>
<dbReference type="PANTHER" id="PTHR24305">
    <property type="entry name" value="CYTOCHROME P450"/>
    <property type="match status" value="1"/>
</dbReference>
<keyword evidence="8" id="KW-1185">Reference proteome</keyword>
<comment type="similarity">
    <text evidence="2">Belongs to the cytochrome P450 family.</text>
</comment>
<dbReference type="GO" id="GO:0016705">
    <property type="term" value="F:oxidoreductase activity, acting on paired donors, with incorporation or reduction of molecular oxygen"/>
    <property type="evidence" value="ECO:0007669"/>
    <property type="project" value="InterPro"/>
</dbReference>
<evidence type="ECO:0000256" key="2">
    <source>
        <dbReference type="ARBA" id="ARBA00010617"/>
    </source>
</evidence>
<evidence type="ECO:0000256" key="3">
    <source>
        <dbReference type="ARBA" id="ARBA00022617"/>
    </source>
</evidence>
<keyword evidence="5 6" id="KW-0408">Iron</keyword>
<evidence type="ECO:0000256" key="4">
    <source>
        <dbReference type="ARBA" id="ARBA00022723"/>
    </source>
</evidence>
<feature type="binding site" description="axial binding residue" evidence="6">
    <location>
        <position position="406"/>
    </location>
    <ligand>
        <name>heme</name>
        <dbReference type="ChEBI" id="CHEBI:30413"/>
    </ligand>
    <ligandPart>
        <name>Fe</name>
        <dbReference type="ChEBI" id="CHEBI:18248"/>
    </ligandPart>
</feature>
<comment type="cofactor">
    <cofactor evidence="1 6">
        <name>heme</name>
        <dbReference type="ChEBI" id="CHEBI:30413"/>
    </cofactor>
</comment>
<dbReference type="Proteomes" id="UP000240883">
    <property type="component" value="Unassembled WGS sequence"/>
</dbReference>
<dbReference type="GO" id="GO:0005506">
    <property type="term" value="F:iron ion binding"/>
    <property type="evidence" value="ECO:0007669"/>
    <property type="project" value="InterPro"/>
</dbReference>
<keyword evidence="4 6" id="KW-0479">Metal-binding</keyword>
<name>A0A2T2N933_CORCC</name>
<dbReference type="STRING" id="1448308.A0A2T2N933"/>
<evidence type="ECO:0000256" key="1">
    <source>
        <dbReference type="ARBA" id="ARBA00001971"/>
    </source>
</evidence>
<organism evidence="7 8">
    <name type="scientific">Corynespora cassiicola Philippines</name>
    <dbReference type="NCBI Taxonomy" id="1448308"/>
    <lineage>
        <taxon>Eukaryota</taxon>
        <taxon>Fungi</taxon>
        <taxon>Dikarya</taxon>
        <taxon>Ascomycota</taxon>
        <taxon>Pezizomycotina</taxon>
        <taxon>Dothideomycetes</taxon>
        <taxon>Pleosporomycetidae</taxon>
        <taxon>Pleosporales</taxon>
        <taxon>Corynesporascaceae</taxon>
        <taxon>Corynespora</taxon>
    </lineage>
</organism>
<dbReference type="EMBL" id="KZ678142">
    <property type="protein sequence ID" value="PSN61937.1"/>
    <property type="molecule type" value="Genomic_DNA"/>
</dbReference>
<gene>
    <name evidence="7" type="ORF">BS50DRAFT_603536</name>
</gene>
<dbReference type="AlphaFoldDB" id="A0A2T2N933"/>
<dbReference type="PANTHER" id="PTHR24305:SF210">
    <property type="entry name" value="CYTOCHROME P450 MONOOXYGENASE ASQL-RELATED"/>
    <property type="match status" value="1"/>
</dbReference>
<keyword evidence="3 6" id="KW-0349">Heme</keyword>
<evidence type="ECO:0000256" key="6">
    <source>
        <dbReference type="PIRSR" id="PIRSR602401-1"/>
    </source>
</evidence>
<dbReference type="InterPro" id="IPR050121">
    <property type="entry name" value="Cytochrome_P450_monoxygenase"/>
</dbReference>
<sequence>MPPVFEEEHPSALAYITQKSINPNSVALIALALGVGYSLIRALYNLTLHPLAKFPEPKYAAFICWLTFRGRFVWDVDALHRQYGPVVRIAPNQLSFSGVKALKDIHNPKGKANTFIKGPTYQTPDVKPHLVSDPDIDHHAHTRKLFSHAFSESLVQGHLNGFLRQLHKLGNTNDGLDMSRWFELLTFDIISDLMFGKSFESVQTGITHPMVSTILENVIWGTRLAILKRLSPFFTPLLPLLAASQTRKRMQFLEYTRNAVRSRIKAETDRVDFMTNILKAEELEFFDEDDLLSNAQIILDSRNFNSFNEIKSKSVGSLPYLNAVIDEGLRIFPPAPLPLERISPGAVVDGVYIPESARVAVNCISTSRGHEHFHDPHKFKPERWLEKDCSDIKAASQPFIMGTRGCIGRNLAYMEMRLVLAKMHFLFDIEYVGKEIDWDENCRMWTLWKKPALPIKFTPRKGVNAF</sequence>
<protein>
    <submittedName>
        <fullName evidence="7">Cytochrome P450</fullName>
    </submittedName>
</protein>
<dbReference type="InterPro" id="IPR036396">
    <property type="entry name" value="Cyt_P450_sf"/>
</dbReference>
<dbReference type="GO" id="GO:0004497">
    <property type="term" value="F:monooxygenase activity"/>
    <property type="evidence" value="ECO:0007669"/>
    <property type="project" value="InterPro"/>
</dbReference>
<evidence type="ECO:0000256" key="5">
    <source>
        <dbReference type="ARBA" id="ARBA00023004"/>
    </source>
</evidence>
<dbReference type="PRINTS" id="PR00463">
    <property type="entry name" value="EP450I"/>
</dbReference>
<dbReference type="SUPFAM" id="SSF48264">
    <property type="entry name" value="Cytochrome P450"/>
    <property type="match status" value="1"/>
</dbReference>